<dbReference type="SUPFAM" id="SSF103473">
    <property type="entry name" value="MFS general substrate transporter"/>
    <property type="match status" value="2"/>
</dbReference>
<feature type="transmembrane region" description="Helical" evidence="7">
    <location>
        <begin position="32"/>
        <end position="53"/>
    </location>
</feature>
<accession>A7RS38</accession>
<feature type="compositionally biased region" description="Basic and acidic residues" evidence="8">
    <location>
        <begin position="221"/>
        <end position="238"/>
    </location>
</feature>
<feature type="transmembrane region" description="Helical" evidence="7">
    <location>
        <begin position="401"/>
        <end position="423"/>
    </location>
</feature>
<reference evidence="9 10" key="1">
    <citation type="journal article" date="2007" name="Science">
        <title>Sea anemone genome reveals ancestral eumetazoan gene repertoire and genomic organization.</title>
        <authorList>
            <person name="Putnam N.H."/>
            <person name="Srivastava M."/>
            <person name="Hellsten U."/>
            <person name="Dirks B."/>
            <person name="Chapman J."/>
            <person name="Salamov A."/>
            <person name="Terry A."/>
            <person name="Shapiro H."/>
            <person name="Lindquist E."/>
            <person name="Kapitonov V.V."/>
            <person name="Jurka J."/>
            <person name="Genikhovich G."/>
            <person name="Grigoriev I.V."/>
            <person name="Lucas S.M."/>
            <person name="Steele R.E."/>
            <person name="Finnerty J.R."/>
            <person name="Technau U."/>
            <person name="Martindale M.Q."/>
            <person name="Rokhsar D.S."/>
        </authorList>
    </citation>
    <scope>NUCLEOTIDE SEQUENCE [LARGE SCALE GENOMIC DNA]</scope>
    <source>
        <strain evidence="10">CH2 X CH6</strain>
    </source>
</reference>
<comment type="similarity">
    <text evidence="2 7">Belongs to the battenin family.</text>
</comment>
<dbReference type="KEGG" id="nve:5517799"/>
<evidence type="ECO:0000256" key="8">
    <source>
        <dbReference type="SAM" id="MobiDB-lite"/>
    </source>
</evidence>
<dbReference type="eggNOG" id="KOG3880">
    <property type="taxonomic scope" value="Eukaryota"/>
</dbReference>
<dbReference type="InterPro" id="IPR003492">
    <property type="entry name" value="Battenin_disease_Cln3"/>
</dbReference>
<evidence type="ECO:0000256" key="5">
    <source>
        <dbReference type="ARBA" id="ARBA00022989"/>
    </source>
</evidence>
<feature type="transmembrane region" description="Helical" evidence="7">
    <location>
        <begin position="338"/>
        <end position="360"/>
    </location>
</feature>
<dbReference type="PANTHER" id="PTHR10981:SF0">
    <property type="entry name" value="BATTENIN"/>
    <property type="match status" value="1"/>
</dbReference>
<dbReference type="InterPro" id="IPR036259">
    <property type="entry name" value="MFS_trans_sf"/>
</dbReference>
<evidence type="ECO:0000256" key="6">
    <source>
        <dbReference type="ARBA" id="ARBA00023136"/>
    </source>
</evidence>
<keyword evidence="6 7" id="KW-0472">Membrane</keyword>
<dbReference type="GO" id="GO:0012505">
    <property type="term" value="C:endomembrane system"/>
    <property type="evidence" value="ECO:0007669"/>
    <property type="project" value="UniProtKB-SubCell"/>
</dbReference>
<dbReference type="Gene3D" id="1.20.1250.20">
    <property type="entry name" value="MFS general substrate transporter like domains"/>
    <property type="match status" value="1"/>
</dbReference>
<dbReference type="EMBL" id="DS469533">
    <property type="protein sequence ID" value="EDO45738.1"/>
    <property type="molecule type" value="Genomic_DNA"/>
</dbReference>
<dbReference type="PRINTS" id="PR01315">
    <property type="entry name" value="BATTENIN"/>
</dbReference>
<sequence length="460" mass="50893">MTESAEDKKALLPAKTTRNFQNNKEKERLRTVLAFFLFGTLIYGTFSLIISGAQDILAGTYIQTSLVLVASIAPYFGVTLIAPYFIPNFSYFVRISTVFLTGVVGFVMVVLCKDVGWKLMGVGVASIGYGVGEVSFLGLTTYFHHIALSAYSAGTGAGFVLAPLYYTAMTTWLCVSPNTAILVMAGMQLLLFLCYYIMDKKHLSSADPDVGHEMAYIRTSDGENRNKPDVSPQEESKESTSTSDPGLTPDLTWKEKVATMRAMLPMGVPLVLAWFSEYLIIQAVITTISFPNAPFRPRDHYQYYIFVFLLGEVIGRSYRVIITYAKPSWLYTPTSTHLWVLSLTEVLHLLFFLLVSWFRFLPGVDLVLVLCLTGGITIGCLYSTALALFSEAFEGKHREFVMGYAVVAMGCGTLLAGLIGLAVEPALRAHCVTMVENDAYCFTRARTFEHITSRCHAKNA</sequence>
<feature type="transmembrane region" description="Helical" evidence="7">
    <location>
        <begin position="65"/>
        <end position="86"/>
    </location>
</feature>
<keyword evidence="7" id="KW-0458">Lysosome</keyword>
<evidence type="ECO:0000256" key="2">
    <source>
        <dbReference type="ARBA" id="ARBA00007467"/>
    </source>
</evidence>
<evidence type="ECO:0000256" key="3">
    <source>
        <dbReference type="ARBA" id="ARBA00022448"/>
    </source>
</evidence>
<evidence type="ECO:0000313" key="9">
    <source>
        <dbReference type="EMBL" id="EDO45738.1"/>
    </source>
</evidence>
<dbReference type="GO" id="GO:0051453">
    <property type="term" value="P:regulation of intracellular pH"/>
    <property type="evidence" value="ECO:0000318"/>
    <property type="project" value="GO_Central"/>
</dbReference>
<keyword evidence="3" id="KW-0813">Transport</keyword>
<evidence type="ECO:0000256" key="1">
    <source>
        <dbReference type="ARBA" id="ARBA00004127"/>
    </source>
</evidence>
<dbReference type="Pfam" id="PF02487">
    <property type="entry name" value="CLN3"/>
    <property type="match status" value="1"/>
</dbReference>
<dbReference type="OMA" id="MVENDAY"/>
<dbReference type="Proteomes" id="UP000001593">
    <property type="component" value="Unassembled WGS sequence"/>
</dbReference>
<feature type="region of interest" description="Disordered" evidence="8">
    <location>
        <begin position="221"/>
        <end position="250"/>
    </location>
</feature>
<gene>
    <name evidence="9" type="ORF">NEMVEDRAFT_v1g201307</name>
</gene>
<keyword evidence="5 7" id="KW-1133">Transmembrane helix</keyword>
<dbReference type="GO" id="GO:0005773">
    <property type="term" value="C:vacuole"/>
    <property type="evidence" value="ECO:0000318"/>
    <property type="project" value="GO_Central"/>
</dbReference>
<feature type="transmembrane region" description="Helical" evidence="7">
    <location>
        <begin position="301"/>
        <end position="318"/>
    </location>
</feature>
<dbReference type="AlphaFoldDB" id="A7RS38"/>
<feature type="transmembrane region" description="Helical" evidence="7">
    <location>
        <begin position="262"/>
        <end position="281"/>
    </location>
</feature>
<feature type="transmembrane region" description="Helical" evidence="7">
    <location>
        <begin position="117"/>
        <end position="139"/>
    </location>
</feature>
<organism evidence="9 10">
    <name type="scientific">Nematostella vectensis</name>
    <name type="common">Starlet sea anemone</name>
    <dbReference type="NCBI Taxonomy" id="45351"/>
    <lineage>
        <taxon>Eukaryota</taxon>
        <taxon>Metazoa</taxon>
        <taxon>Cnidaria</taxon>
        <taxon>Anthozoa</taxon>
        <taxon>Hexacorallia</taxon>
        <taxon>Actiniaria</taxon>
        <taxon>Edwardsiidae</taxon>
        <taxon>Nematostella</taxon>
    </lineage>
</organism>
<dbReference type="InParanoid" id="A7RS38"/>
<evidence type="ECO:0000256" key="7">
    <source>
        <dbReference type="RuleBase" id="RU361113"/>
    </source>
</evidence>
<feature type="transmembrane region" description="Helical" evidence="7">
    <location>
        <begin position="366"/>
        <end position="389"/>
    </location>
</feature>
<dbReference type="PhylomeDB" id="A7RS38"/>
<comment type="subcellular location">
    <subcellularLocation>
        <location evidence="1">Endomembrane system</location>
        <topology evidence="1">Multi-pass membrane protein</topology>
    </subcellularLocation>
    <subcellularLocation>
        <location evidence="7">Lysosome membrane</location>
        <topology evidence="7">Multi-pass membrane protein</topology>
    </subcellularLocation>
</comment>
<dbReference type="OrthoDB" id="5962378at2759"/>
<keyword evidence="10" id="KW-1185">Reference proteome</keyword>
<feature type="transmembrane region" description="Helical" evidence="7">
    <location>
        <begin position="146"/>
        <end position="168"/>
    </location>
</feature>
<feature type="transmembrane region" description="Helical" evidence="7">
    <location>
        <begin position="91"/>
        <end position="111"/>
    </location>
</feature>
<dbReference type="GO" id="GO:0005765">
    <property type="term" value="C:lysosomal membrane"/>
    <property type="evidence" value="ECO:0007669"/>
    <property type="project" value="UniProtKB-SubCell"/>
</dbReference>
<name>A7RS38_NEMVE</name>
<protein>
    <recommendedName>
        <fullName evidence="7">Battenin</fullName>
    </recommendedName>
</protein>
<keyword evidence="4 7" id="KW-0812">Transmembrane</keyword>
<proteinExistence type="inferred from homology"/>
<dbReference type="PANTHER" id="PTHR10981">
    <property type="entry name" value="BATTENIN"/>
    <property type="match status" value="1"/>
</dbReference>
<dbReference type="HOGENOM" id="CLU_029663_2_0_1"/>
<feature type="transmembrane region" description="Helical" evidence="7">
    <location>
        <begin position="180"/>
        <end position="198"/>
    </location>
</feature>
<evidence type="ECO:0000313" key="10">
    <source>
        <dbReference type="Proteomes" id="UP000001593"/>
    </source>
</evidence>
<evidence type="ECO:0000256" key="4">
    <source>
        <dbReference type="ARBA" id="ARBA00022692"/>
    </source>
</evidence>